<dbReference type="Gene3D" id="2.120.10.30">
    <property type="entry name" value="TolB, C-terminal domain"/>
    <property type="match status" value="1"/>
</dbReference>
<dbReference type="AlphaFoldDB" id="A0A8H4W2R3"/>
<dbReference type="PANTHER" id="PTHR42060">
    <property type="entry name" value="NHL REPEAT-CONTAINING PROTEIN-RELATED"/>
    <property type="match status" value="1"/>
</dbReference>
<dbReference type="Proteomes" id="UP000566819">
    <property type="component" value="Unassembled WGS sequence"/>
</dbReference>
<feature type="chain" id="PRO_5034971150" evidence="1">
    <location>
        <begin position="16"/>
        <end position="220"/>
    </location>
</feature>
<protein>
    <submittedName>
        <fullName evidence="2">Uncharacterized protein</fullName>
    </submittedName>
</protein>
<proteinExistence type="predicted"/>
<reference evidence="2 3" key="1">
    <citation type="submission" date="2020-03" db="EMBL/GenBank/DDBJ databases">
        <title>Draft Genome Sequence of Cudoniella acicularis.</title>
        <authorList>
            <person name="Buettner E."/>
            <person name="Kellner H."/>
        </authorList>
    </citation>
    <scope>NUCLEOTIDE SEQUENCE [LARGE SCALE GENOMIC DNA]</scope>
    <source>
        <strain evidence="2 3">DSM 108380</strain>
    </source>
</reference>
<name>A0A8H4W2R3_9HELO</name>
<evidence type="ECO:0000313" key="3">
    <source>
        <dbReference type="Proteomes" id="UP000566819"/>
    </source>
</evidence>
<keyword evidence="3" id="KW-1185">Reference proteome</keyword>
<gene>
    <name evidence="2" type="ORF">G7Y89_g9272</name>
</gene>
<accession>A0A8H4W2R3</accession>
<dbReference type="EMBL" id="JAAMPI010000750">
    <property type="protein sequence ID" value="KAF4628874.1"/>
    <property type="molecule type" value="Genomic_DNA"/>
</dbReference>
<dbReference type="OrthoDB" id="9977941at2759"/>
<dbReference type="InterPro" id="IPR011042">
    <property type="entry name" value="6-blade_b-propeller_TolB-like"/>
</dbReference>
<sequence length="220" mass="23805">MIWPILLLFLQLSIAHPFHPERSTPLPVIRQLCEFPNVTWIENIAVRSNGLLLVTLFTSPSLYQIDPFQANPVPTLVASFPSALGILGIAEIEKDVFAITKGNFSRFTGLVTPKSWSVWKADFRAQENTDTGGAVVVSKIADLPEAMFLNGATTVGGGEKGGIKFLLMADSILGVVWRLNLDTLQYDPVLNVTATQPTVPVAQGGFGVNGVHTRDGFLGM</sequence>
<organism evidence="2 3">
    <name type="scientific">Cudoniella acicularis</name>
    <dbReference type="NCBI Taxonomy" id="354080"/>
    <lineage>
        <taxon>Eukaryota</taxon>
        <taxon>Fungi</taxon>
        <taxon>Dikarya</taxon>
        <taxon>Ascomycota</taxon>
        <taxon>Pezizomycotina</taxon>
        <taxon>Leotiomycetes</taxon>
        <taxon>Helotiales</taxon>
        <taxon>Tricladiaceae</taxon>
        <taxon>Cudoniella</taxon>
    </lineage>
</organism>
<comment type="caution">
    <text evidence="2">The sequence shown here is derived from an EMBL/GenBank/DDBJ whole genome shotgun (WGS) entry which is preliminary data.</text>
</comment>
<keyword evidence="1" id="KW-0732">Signal</keyword>
<dbReference type="InterPro" id="IPR052998">
    <property type="entry name" value="Hetero-Diels-Alderase-like"/>
</dbReference>
<feature type="signal peptide" evidence="1">
    <location>
        <begin position="1"/>
        <end position="15"/>
    </location>
</feature>
<dbReference type="PANTHER" id="PTHR42060:SF1">
    <property type="entry name" value="NHL REPEAT-CONTAINING PROTEIN"/>
    <property type="match status" value="1"/>
</dbReference>
<evidence type="ECO:0000313" key="2">
    <source>
        <dbReference type="EMBL" id="KAF4628874.1"/>
    </source>
</evidence>
<dbReference type="SUPFAM" id="SSF63829">
    <property type="entry name" value="Calcium-dependent phosphotriesterase"/>
    <property type="match status" value="1"/>
</dbReference>
<evidence type="ECO:0000256" key="1">
    <source>
        <dbReference type="SAM" id="SignalP"/>
    </source>
</evidence>